<evidence type="ECO:0000313" key="1">
    <source>
        <dbReference type="EMBL" id="KER24074.1"/>
    </source>
</evidence>
<protein>
    <submittedName>
        <fullName evidence="1">Uncharacterized protein</fullName>
    </submittedName>
</protein>
<name>A0A075A980_OPIVI</name>
<feature type="non-terminal residue" evidence="1">
    <location>
        <position position="1"/>
    </location>
</feature>
<keyword evidence="2" id="KW-1185">Reference proteome</keyword>
<proteinExistence type="predicted"/>
<dbReference type="Proteomes" id="UP000054324">
    <property type="component" value="Unassembled WGS sequence"/>
</dbReference>
<dbReference type="KEGG" id="ovi:T265_14493"/>
<dbReference type="CTD" id="20328659"/>
<evidence type="ECO:0000313" key="2">
    <source>
        <dbReference type="Proteomes" id="UP000054324"/>
    </source>
</evidence>
<dbReference type="EMBL" id="KL596823">
    <property type="protein sequence ID" value="KER24074.1"/>
    <property type="molecule type" value="Genomic_DNA"/>
</dbReference>
<accession>A0A075A980</accession>
<reference evidence="1 2" key="1">
    <citation type="submission" date="2013-11" db="EMBL/GenBank/DDBJ databases">
        <title>Opisthorchis viverrini - life in the bile duct.</title>
        <authorList>
            <person name="Young N.D."/>
            <person name="Nagarajan N."/>
            <person name="Lin S.J."/>
            <person name="Korhonen P.K."/>
            <person name="Jex A.R."/>
            <person name="Hall R.S."/>
            <person name="Safavi-Hemami H."/>
            <person name="Kaewkong W."/>
            <person name="Bertrand D."/>
            <person name="Gao S."/>
            <person name="Seet Q."/>
            <person name="Wongkham S."/>
            <person name="Teh B.T."/>
            <person name="Wongkham C."/>
            <person name="Intapan P.M."/>
            <person name="Maleewong W."/>
            <person name="Yang X."/>
            <person name="Hu M."/>
            <person name="Wang Z."/>
            <person name="Hofmann A."/>
            <person name="Sternberg P.W."/>
            <person name="Tan P."/>
            <person name="Wang J."/>
            <person name="Gasser R.B."/>
        </authorList>
    </citation>
    <scope>NUCLEOTIDE SEQUENCE [LARGE SCALE GENOMIC DNA]</scope>
</reference>
<dbReference type="RefSeq" id="XP_009172176.1">
    <property type="nucleotide sequence ID" value="XM_009173912.1"/>
</dbReference>
<sequence>TSFESYAALYKFPRNLRKYPSPIVHFLCQNTTTTGSSIDESGTPITSPKCGHVRLFRLVNLNASNTSFESYAALYKFPRNLRKYKPAHPLFMSKYNNNWVVDR</sequence>
<organism evidence="1 2">
    <name type="scientific">Opisthorchis viverrini</name>
    <name type="common">Southeast Asian liver fluke</name>
    <dbReference type="NCBI Taxonomy" id="6198"/>
    <lineage>
        <taxon>Eukaryota</taxon>
        <taxon>Metazoa</taxon>
        <taxon>Spiralia</taxon>
        <taxon>Lophotrochozoa</taxon>
        <taxon>Platyhelminthes</taxon>
        <taxon>Trematoda</taxon>
        <taxon>Digenea</taxon>
        <taxon>Opisthorchiida</taxon>
        <taxon>Opisthorchiata</taxon>
        <taxon>Opisthorchiidae</taxon>
        <taxon>Opisthorchis</taxon>
    </lineage>
</organism>
<dbReference type="AlphaFoldDB" id="A0A075A980"/>
<dbReference type="GeneID" id="20328659"/>
<gene>
    <name evidence="1" type="ORF">T265_14493</name>
</gene>